<dbReference type="InterPro" id="IPR057165">
    <property type="entry name" value="DUF7843"/>
</dbReference>
<organism evidence="5 6">
    <name type="scientific">Zoogloea oleivorans</name>
    <dbReference type="NCBI Taxonomy" id="1552750"/>
    <lineage>
        <taxon>Bacteria</taxon>
        <taxon>Pseudomonadati</taxon>
        <taxon>Pseudomonadota</taxon>
        <taxon>Betaproteobacteria</taxon>
        <taxon>Rhodocyclales</taxon>
        <taxon>Zoogloeaceae</taxon>
        <taxon>Zoogloea</taxon>
    </lineage>
</organism>
<accession>A0A6C2D2Z2</accession>
<dbReference type="Pfam" id="PF25225">
    <property type="entry name" value="DUF7843"/>
    <property type="match status" value="1"/>
</dbReference>
<keyword evidence="1" id="KW-0732">Signal</keyword>
<evidence type="ECO:0000259" key="2">
    <source>
        <dbReference type="Pfam" id="PF13387"/>
    </source>
</evidence>
<feature type="domain" description="DUF7840" evidence="3">
    <location>
        <begin position="406"/>
        <end position="629"/>
    </location>
</feature>
<comment type="caution">
    <text evidence="5">The sequence shown here is derived from an EMBL/GenBank/DDBJ whole genome shotgun (WGS) entry which is preliminary data.</text>
</comment>
<dbReference type="OrthoDB" id="9759948at2"/>
<dbReference type="InterPro" id="IPR057162">
    <property type="entry name" value="DUF7840"/>
</dbReference>
<feature type="domain" description="Lnb N-terminal periplasmic" evidence="2">
    <location>
        <begin position="135"/>
        <end position="302"/>
    </location>
</feature>
<evidence type="ECO:0000259" key="4">
    <source>
        <dbReference type="Pfam" id="PF25225"/>
    </source>
</evidence>
<dbReference type="Pfam" id="PF13387">
    <property type="entry name" value="Lnb_N"/>
    <property type="match status" value="1"/>
</dbReference>
<protein>
    <submittedName>
        <fullName evidence="5">DUF4105 domain-containing protein</fullName>
    </submittedName>
</protein>
<sequence length="630" mass="69419">MKTLLALGASLWLAFIAAPAQADTPDYLSTLQASARASHLADDPAWSDLLQYEPYPVTGRLRSLADDAGFFNAPNGATNPAAELDATLARLFAPARPDTPDEHPQCRFPARYHWLKRRLAIEPARFPEQPCPRLDAWMKAINPAGVTLVFPSAYVNSPASMFGHTLLRIDAVGQTESTRLLAYTINYAAKADATDGFSFALKGLTGLYPGTLSSSPYYAKVREYSDMESRDVWEYRLNLGTDETRQLLRHAWEIGATRFDYWFFDENCSYMILRLLDVARPGLRVSQQFRWTAIPVDTVKGLVGVPGLVSDVTFRPSAGTELAHRASRLANAQMDAAITVADGHSPPASLGSSTAAIEQLEFADRLVSFRGHAGKLEQDDALARLKAIQTTRSQLPAINTGSVPVPPRPEAGHASGRFGLATGHLGGASALFLDLRPAYHDLLDPETGYARGAQIRFLDIGANWREGHGWQLERFLPVDIVSVAPRRSWTQPLSWKVRFGWERALGADRAASPMVAGGPGAAWEWSGLLGYVFLENQVLSHGDIKAGWSIGSGPLAGLLWDVGGRSRLQLEASRQWFVENRLDRSAARANLRTRLGPRDNFVAGYEWTRIELPSAEQQERRLSVGWQHYF</sequence>
<dbReference type="Pfam" id="PF25222">
    <property type="entry name" value="DUF7840"/>
    <property type="match status" value="1"/>
</dbReference>
<feature type="domain" description="DUF7843" evidence="4">
    <location>
        <begin position="39"/>
        <end position="117"/>
    </location>
</feature>
<dbReference type="AlphaFoldDB" id="A0A6C2D2Z2"/>
<dbReference type="EMBL" id="SDKK01000005">
    <property type="protein sequence ID" value="TYC60109.1"/>
    <property type="molecule type" value="Genomic_DNA"/>
</dbReference>
<dbReference type="RefSeq" id="WP_148578198.1">
    <property type="nucleotide sequence ID" value="NZ_SDKK01000005.1"/>
</dbReference>
<evidence type="ECO:0000259" key="3">
    <source>
        <dbReference type="Pfam" id="PF25222"/>
    </source>
</evidence>
<feature type="chain" id="PRO_5025647294" evidence="1">
    <location>
        <begin position="23"/>
        <end position="630"/>
    </location>
</feature>
<proteinExistence type="predicted"/>
<evidence type="ECO:0000313" key="5">
    <source>
        <dbReference type="EMBL" id="TYC60109.1"/>
    </source>
</evidence>
<gene>
    <name evidence="5" type="ORF">ETQ85_06255</name>
</gene>
<dbReference type="Proteomes" id="UP000389128">
    <property type="component" value="Unassembled WGS sequence"/>
</dbReference>
<reference evidence="5 6" key="1">
    <citation type="submission" date="2019-01" db="EMBL/GenBank/DDBJ databases">
        <title>Zoogloea oleivorans genome sequencing and assembly.</title>
        <authorList>
            <person name="Tancsics A."/>
            <person name="Farkas M."/>
            <person name="Kriszt B."/>
            <person name="Maroti G."/>
            <person name="Horvath B."/>
        </authorList>
    </citation>
    <scope>NUCLEOTIDE SEQUENCE [LARGE SCALE GENOMIC DNA]</scope>
    <source>
        <strain evidence="5 6">Buc</strain>
    </source>
</reference>
<evidence type="ECO:0000256" key="1">
    <source>
        <dbReference type="SAM" id="SignalP"/>
    </source>
</evidence>
<name>A0A6C2D2Z2_9RHOO</name>
<feature type="signal peptide" evidence="1">
    <location>
        <begin position="1"/>
        <end position="22"/>
    </location>
</feature>
<dbReference type="InterPro" id="IPR025178">
    <property type="entry name" value="Lnb_N"/>
</dbReference>
<evidence type="ECO:0000313" key="6">
    <source>
        <dbReference type="Proteomes" id="UP000389128"/>
    </source>
</evidence>
<keyword evidence="6" id="KW-1185">Reference proteome</keyword>